<protein>
    <recommendedName>
        <fullName evidence="2">GH18 domain-containing protein</fullName>
    </recommendedName>
</protein>
<dbReference type="Proteomes" id="UP000595140">
    <property type="component" value="Unassembled WGS sequence"/>
</dbReference>
<feature type="domain" description="GH18" evidence="2">
    <location>
        <begin position="31"/>
        <end position="367"/>
    </location>
</feature>
<dbReference type="InterPro" id="IPR050314">
    <property type="entry name" value="Glycosyl_Hydrlase_18"/>
</dbReference>
<dbReference type="SMART" id="SM00636">
    <property type="entry name" value="Glyco_18"/>
    <property type="match status" value="1"/>
</dbReference>
<dbReference type="InterPro" id="IPR011583">
    <property type="entry name" value="Chitinase_II/V-like_cat"/>
</dbReference>
<evidence type="ECO:0000313" key="3">
    <source>
        <dbReference type="EMBL" id="VFQ61323.1"/>
    </source>
</evidence>
<sequence length="535" mass="60201">MSPEIFFFLVISHLCCTFSSSSITSTSKATWVQSGFWHASSQFPVPDISSSLYTHLVFAFACINSSTYELYIPPSDQPYISTFTETIRRKNPYVKTLLSIWAGKEEAPHFFSMANQSSSRKSFINSSIQAARKYGFHGLDLYGVLPNTESNIGLFMDEWRASVDSDSRAPRLILTMGAHYSPELDSMTYPVDSMVRHFDWIHLRSYGYYLPKRDNFTGPHSALYDPLSKLNTDYGIREWFRKGFPPEKLTIGLLFHGYAWTLVNPQDNTVGSPAKGLAITRDGSMNYKDIKKYMNVYNVTPVYNSTYVVNHFTVKSSWICYDDVEAIKTKVSYAKKKGLRGYTIFQVPYDDANWLLSRAAQGTEDGQHNMKGSELAILLPACTLGAFLLCAAICCVTGKPGELPNGQEIAVKRLSQCSVQGVEEFQNEAYEMWKTDRSEEFTDPSLDDAMSPCKMKRCLQVALLCVQERWEDRLSMLEVYSMLSNDSLTLPAPKMPAFARQAGHDEGAYGDFSPCGEEDCSVTFATTSTSELIPR</sequence>
<name>A0A484K6J6_9ASTE</name>
<dbReference type="Gene3D" id="1.10.510.10">
    <property type="entry name" value="Transferase(Phosphotransferase) domain 1"/>
    <property type="match status" value="1"/>
</dbReference>
<dbReference type="InterPro" id="IPR017853">
    <property type="entry name" value="GH"/>
</dbReference>
<dbReference type="EMBL" id="OOIL02000150">
    <property type="protein sequence ID" value="VFQ61323.1"/>
    <property type="molecule type" value="Genomic_DNA"/>
</dbReference>
<dbReference type="Gene3D" id="3.10.50.10">
    <property type="match status" value="1"/>
</dbReference>
<evidence type="ECO:0000313" key="4">
    <source>
        <dbReference type="Proteomes" id="UP000595140"/>
    </source>
</evidence>
<dbReference type="FunFam" id="3.10.50.10:FF:000015">
    <property type="entry name" value="Chitotriosidase-1"/>
    <property type="match status" value="1"/>
</dbReference>
<dbReference type="PANTHER" id="PTHR11177:SF369">
    <property type="entry name" value="CLASS V CHITINASE-LIKE"/>
    <property type="match status" value="1"/>
</dbReference>
<keyword evidence="4" id="KW-1185">Reference proteome</keyword>
<dbReference type="AlphaFoldDB" id="A0A484K6J6"/>
<dbReference type="GO" id="GO:0005975">
    <property type="term" value="P:carbohydrate metabolic process"/>
    <property type="evidence" value="ECO:0007669"/>
    <property type="project" value="InterPro"/>
</dbReference>
<organism evidence="3 4">
    <name type="scientific">Cuscuta campestris</name>
    <dbReference type="NCBI Taxonomy" id="132261"/>
    <lineage>
        <taxon>Eukaryota</taxon>
        <taxon>Viridiplantae</taxon>
        <taxon>Streptophyta</taxon>
        <taxon>Embryophyta</taxon>
        <taxon>Tracheophyta</taxon>
        <taxon>Spermatophyta</taxon>
        <taxon>Magnoliopsida</taxon>
        <taxon>eudicotyledons</taxon>
        <taxon>Gunneridae</taxon>
        <taxon>Pentapetalae</taxon>
        <taxon>asterids</taxon>
        <taxon>lamiids</taxon>
        <taxon>Solanales</taxon>
        <taxon>Convolvulaceae</taxon>
        <taxon>Cuscuteae</taxon>
        <taxon>Cuscuta</taxon>
        <taxon>Cuscuta subgen. Grammica</taxon>
        <taxon>Cuscuta sect. Cleistogrammica</taxon>
    </lineage>
</organism>
<dbReference type="Pfam" id="PF00704">
    <property type="entry name" value="Glyco_hydro_18"/>
    <property type="match status" value="1"/>
</dbReference>
<dbReference type="SUPFAM" id="SSF51445">
    <property type="entry name" value="(Trans)glycosidases"/>
    <property type="match status" value="1"/>
</dbReference>
<dbReference type="PROSITE" id="PS51910">
    <property type="entry name" value="GH18_2"/>
    <property type="match status" value="1"/>
</dbReference>
<dbReference type="GO" id="GO:0004568">
    <property type="term" value="F:chitinase activity"/>
    <property type="evidence" value="ECO:0007669"/>
    <property type="project" value="TreeGrafter"/>
</dbReference>
<dbReference type="CDD" id="cd02879">
    <property type="entry name" value="GH18_plant_chitinase_class_V"/>
    <property type="match status" value="1"/>
</dbReference>
<gene>
    <name evidence="3" type="ORF">CCAM_LOCUS3099</name>
</gene>
<evidence type="ECO:0000256" key="1">
    <source>
        <dbReference type="SAM" id="SignalP"/>
    </source>
</evidence>
<feature type="chain" id="PRO_5019867789" description="GH18 domain-containing protein" evidence="1">
    <location>
        <begin position="22"/>
        <end position="535"/>
    </location>
</feature>
<dbReference type="SUPFAM" id="SSF54556">
    <property type="entry name" value="Chitinase insertion domain"/>
    <property type="match status" value="1"/>
</dbReference>
<evidence type="ECO:0000259" key="2">
    <source>
        <dbReference type="PROSITE" id="PS51910"/>
    </source>
</evidence>
<keyword evidence="1" id="KW-0732">Signal</keyword>
<dbReference type="GO" id="GO:0006032">
    <property type="term" value="P:chitin catabolic process"/>
    <property type="evidence" value="ECO:0007669"/>
    <property type="project" value="TreeGrafter"/>
</dbReference>
<dbReference type="GO" id="GO:0005576">
    <property type="term" value="C:extracellular region"/>
    <property type="evidence" value="ECO:0007669"/>
    <property type="project" value="TreeGrafter"/>
</dbReference>
<dbReference type="InterPro" id="IPR001223">
    <property type="entry name" value="Glyco_hydro18_cat"/>
</dbReference>
<proteinExistence type="predicted"/>
<dbReference type="OrthoDB" id="73875at2759"/>
<dbReference type="Gene3D" id="3.20.20.80">
    <property type="entry name" value="Glycosidases"/>
    <property type="match status" value="1"/>
</dbReference>
<dbReference type="PANTHER" id="PTHR11177">
    <property type="entry name" value="CHITINASE"/>
    <property type="match status" value="1"/>
</dbReference>
<reference evidence="3 4" key="1">
    <citation type="submission" date="2018-04" db="EMBL/GenBank/DDBJ databases">
        <authorList>
            <person name="Vogel A."/>
        </authorList>
    </citation>
    <scope>NUCLEOTIDE SEQUENCE [LARGE SCALE GENOMIC DNA]</scope>
</reference>
<dbReference type="InterPro" id="IPR029070">
    <property type="entry name" value="Chitinase_insertion_sf"/>
</dbReference>
<feature type="signal peptide" evidence="1">
    <location>
        <begin position="1"/>
        <end position="21"/>
    </location>
</feature>
<accession>A0A484K6J6</accession>
<dbReference type="GO" id="GO:0008061">
    <property type="term" value="F:chitin binding"/>
    <property type="evidence" value="ECO:0007669"/>
    <property type="project" value="InterPro"/>
</dbReference>